<evidence type="ECO:0000313" key="1">
    <source>
        <dbReference type="EMBL" id="MCA9390315.1"/>
    </source>
</evidence>
<dbReference type="Proteomes" id="UP000701698">
    <property type="component" value="Unassembled WGS sequence"/>
</dbReference>
<comment type="caution">
    <text evidence="1">The sequence shown here is derived from an EMBL/GenBank/DDBJ whole genome shotgun (WGS) entry which is preliminary data.</text>
</comment>
<dbReference type="Gene3D" id="2.20.28.160">
    <property type="match status" value="1"/>
</dbReference>
<reference evidence="1" key="2">
    <citation type="journal article" date="2021" name="Microbiome">
        <title>Successional dynamics and alternative stable states in a saline activated sludge microbial community over 9 years.</title>
        <authorList>
            <person name="Wang Y."/>
            <person name="Ye J."/>
            <person name="Ju F."/>
            <person name="Liu L."/>
            <person name="Boyd J.A."/>
            <person name="Deng Y."/>
            <person name="Parks D.H."/>
            <person name="Jiang X."/>
            <person name="Yin X."/>
            <person name="Woodcroft B.J."/>
            <person name="Tyson G.W."/>
            <person name="Hugenholtz P."/>
            <person name="Polz M.F."/>
            <person name="Zhang T."/>
        </authorList>
    </citation>
    <scope>NUCLEOTIDE SEQUENCE</scope>
    <source>
        <strain evidence="1">HKST-UBA01</strain>
    </source>
</reference>
<gene>
    <name evidence="1" type="ORF">KC571_02820</name>
</gene>
<sequence>MDENANTNDMSQNENLEVSENMVVCPDCGTKLILEVEAEIGDVIVCDNTECGVELEVVDINPIEVEYLMVQK</sequence>
<dbReference type="EMBL" id="JAGQKX010000066">
    <property type="protein sequence ID" value="MCA9390315.1"/>
    <property type="molecule type" value="Genomic_DNA"/>
</dbReference>
<accession>A0A955LH51</accession>
<name>A0A955LH51_UNCKA</name>
<dbReference type="AlphaFoldDB" id="A0A955LH51"/>
<protein>
    <recommendedName>
        <fullName evidence="3">Lysine biosynthesis protein LysW</fullName>
    </recommendedName>
</protein>
<evidence type="ECO:0000313" key="2">
    <source>
        <dbReference type="Proteomes" id="UP000701698"/>
    </source>
</evidence>
<evidence type="ECO:0008006" key="3">
    <source>
        <dbReference type="Google" id="ProtNLM"/>
    </source>
</evidence>
<dbReference type="Pfam" id="PF21344">
    <property type="entry name" value="Zn_ribbon_LysW"/>
    <property type="match status" value="1"/>
</dbReference>
<proteinExistence type="predicted"/>
<organism evidence="1 2">
    <name type="scientific">candidate division WWE3 bacterium</name>
    <dbReference type="NCBI Taxonomy" id="2053526"/>
    <lineage>
        <taxon>Bacteria</taxon>
        <taxon>Katanobacteria</taxon>
    </lineage>
</organism>
<dbReference type="InterPro" id="IPR005906">
    <property type="entry name" value="LysW"/>
</dbReference>
<reference evidence="1" key="1">
    <citation type="submission" date="2020-04" db="EMBL/GenBank/DDBJ databases">
        <authorList>
            <person name="Zhang T."/>
        </authorList>
    </citation>
    <scope>NUCLEOTIDE SEQUENCE</scope>
    <source>
        <strain evidence="1">HKST-UBA01</strain>
    </source>
</reference>